<dbReference type="SMART" id="SM00448">
    <property type="entry name" value="REC"/>
    <property type="match status" value="1"/>
</dbReference>
<organism evidence="12 13">
    <name type="scientific">Collinsella aerofaciens</name>
    <dbReference type="NCBI Taxonomy" id="74426"/>
    <lineage>
        <taxon>Bacteria</taxon>
        <taxon>Bacillati</taxon>
        <taxon>Actinomycetota</taxon>
        <taxon>Coriobacteriia</taxon>
        <taxon>Coriobacteriales</taxon>
        <taxon>Coriobacteriaceae</taxon>
        <taxon>Collinsella</taxon>
    </lineage>
</organism>
<proteinExistence type="predicted"/>
<protein>
    <recommendedName>
        <fullName evidence="3">histidine kinase</fullName>
        <ecNumber evidence="3">2.7.13.3</ecNumber>
    </recommendedName>
</protein>
<dbReference type="InterPro" id="IPR011006">
    <property type="entry name" value="CheY-like_superfamily"/>
</dbReference>
<evidence type="ECO:0000256" key="7">
    <source>
        <dbReference type="ARBA" id="ARBA00023012"/>
    </source>
</evidence>
<dbReference type="EMBL" id="CYYP01000010">
    <property type="protein sequence ID" value="CUO24437.1"/>
    <property type="molecule type" value="Genomic_DNA"/>
</dbReference>
<keyword evidence="5 12" id="KW-0808">Transferase</keyword>
<dbReference type="GO" id="GO:0005886">
    <property type="term" value="C:plasma membrane"/>
    <property type="evidence" value="ECO:0007669"/>
    <property type="project" value="UniProtKB-SubCell"/>
</dbReference>
<dbReference type="RefSeq" id="WP_055286695.1">
    <property type="nucleotide sequence ID" value="NZ_CYYP01000010.1"/>
</dbReference>
<dbReference type="Pfam" id="PF02518">
    <property type="entry name" value="HATPase_c"/>
    <property type="match status" value="1"/>
</dbReference>
<dbReference type="InterPro" id="IPR036890">
    <property type="entry name" value="HATPase_C_sf"/>
</dbReference>
<dbReference type="InterPro" id="IPR003661">
    <property type="entry name" value="HisK_dim/P_dom"/>
</dbReference>
<keyword evidence="9" id="KW-1133">Transmembrane helix</keyword>
<evidence type="ECO:0000313" key="13">
    <source>
        <dbReference type="Proteomes" id="UP000095468"/>
    </source>
</evidence>
<feature type="transmembrane region" description="Helical" evidence="9">
    <location>
        <begin position="293"/>
        <end position="315"/>
    </location>
</feature>
<dbReference type="PROSITE" id="PS50109">
    <property type="entry name" value="HIS_KIN"/>
    <property type="match status" value="1"/>
</dbReference>
<evidence type="ECO:0000256" key="9">
    <source>
        <dbReference type="SAM" id="Phobius"/>
    </source>
</evidence>
<dbReference type="PRINTS" id="PR00344">
    <property type="entry name" value="BCTRLSENSOR"/>
</dbReference>
<reference evidence="12 13" key="1">
    <citation type="submission" date="2015-09" db="EMBL/GenBank/DDBJ databases">
        <authorList>
            <consortium name="Pathogen Informatics"/>
        </authorList>
    </citation>
    <scope>NUCLEOTIDE SEQUENCE [LARGE SCALE GENOMIC DNA]</scope>
    <source>
        <strain evidence="12 13">2789STDY5608823</strain>
    </source>
</reference>
<evidence type="ECO:0000256" key="8">
    <source>
        <dbReference type="PROSITE-ProRule" id="PRU00169"/>
    </source>
</evidence>
<evidence type="ECO:0000256" key="3">
    <source>
        <dbReference type="ARBA" id="ARBA00012438"/>
    </source>
</evidence>
<dbReference type="GO" id="GO:0000155">
    <property type="term" value="F:phosphorelay sensor kinase activity"/>
    <property type="evidence" value="ECO:0007669"/>
    <property type="project" value="InterPro"/>
</dbReference>
<keyword evidence="7" id="KW-0902">Two-component regulatory system</keyword>
<dbReference type="SMART" id="SM00388">
    <property type="entry name" value="HisKA"/>
    <property type="match status" value="1"/>
</dbReference>
<dbReference type="InterPro" id="IPR036097">
    <property type="entry name" value="HisK_dim/P_sf"/>
</dbReference>
<feature type="domain" description="Response regulatory" evidence="11">
    <location>
        <begin position="605"/>
        <end position="726"/>
    </location>
</feature>
<gene>
    <name evidence="12" type="primary">rpfC</name>
    <name evidence="12" type="ORF">ERS852381_01269</name>
</gene>
<dbReference type="InterPro" id="IPR003594">
    <property type="entry name" value="HATPase_dom"/>
</dbReference>
<evidence type="ECO:0000313" key="12">
    <source>
        <dbReference type="EMBL" id="CUO24437.1"/>
    </source>
</evidence>
<accession>A0A174DGX0</accession>
<keyword evidence="6" id="KW-0418">Kinase</keyword>
<feature type="domain" description="Histidine kinase" evidence="10">
    <location>
        <begin position="358"/>
        <end position="581"/>
    </location>
</feature>
<dbReference type="SUPFAM" id="SSF55874">
    <property type="entry name" value="ATPase domain of HSP90 chaperone/DNA topoisomerase II/histidine kinase"/>
    <property type="match status" value="1"/>
</dbReference>
<dbReference type="PROSITE" id="PS50110">
    <property type="entry name" value="RESPONSE_REGULATORY"/>
    <property type="match status" value="1"/>
</dbReference>
<comment type="subcellular location">
    <subcellularLocation>
        <location evidence="2">Cell membrane</location>
    </subcellularLocation>
</comment>
<dbReference type="SMART" id="SM00387">
    <property type="entry name" value="HATPase_c"/>
    <property type="match status" value="1"/>
</dbReference>
<evidence type="ECO:0000259" key="11">
    <source>
        <dbReference type="PROSITE" id="PS50110"/>
    </source>
</evidence>
<dbReference type="CDD" id="cd00082">
    <property type="entry name" value="HisKA"/>
    <property type="match status" value="1"/>
</dbReference>
<evidence type="ECO:0000256" key="1">
    <source>
        <dbReference type="ARBA" id="ARBA00000085"/>
    </source>
</evidence>
<dbReference type="CDD" id="cd17546">
    <property type="entry name" value="REC_hyHK_CKI1_RcsC-like"/>
    <property type="match status" value="1"/>
</dbReference>
<evidence type="ECO:0000256" key="6">
    <source>
        <dbReference type="ARBA" id="ARBA00022777"/>
    </source>
</evidence>
<dbReference type="Proteomes" id="UP000095468">
    <property type="component" value="Unassembled WGS sequence"/>
</dbReference>
<evidence type="ECO:0000256" key="5">
    <source>
        <dbReference type="ARBA" id="ARBA00022679"/>
    </source>
</evidence>
<dbReference type="EC" id="2.7.13.3" evidence="3"/>
<dbReference type="SUPFAM" id="SSF52172">
    <property type="entry name" value="CheY-like"/>
    <property type="match status" value="1"/>
</dbReference>
<dbReference type="InterPro" id="IPR001789">
    <property type="entry name" value="Sig_transdc_resp-reg_receiver"/>
</dbReference>
<sequence>MIDAPDHAAQERGNRSAGAWLLVALLGIALSVVAGMMSYGYTTAQAEQRFADVVDYVATQSLSYDAFNSAYTTKNLIRVMEIAGEAARDMERDRSVDNATLEQYADQFNVSALIVTDASGSLVSECSTDDVGYESLATYLKEAPVLEVAAHPLKSYTARITLADDSVADIGCVTRQDGEGIVAAVRHQSAKAVASNTLKLQSLLGGYETIDSGNIVIESDGKVVATNAVEPTILGVFDLPATDVFIVDGIKDRCPAGKVRLVNANGEWYLGTFGKVRGFYVYTYASARRYFEVVAAVAAGVLVLYSGVMAVVVMARRRADRRRLTDLLQQERDYGDKLAKAAREASSANSAKTEFLRRMSHDLRTPINGIRGMVEVGDANADDLQKQTECRSKIWTASGLLLDLANEALDMSRLESGQVDLELVPTNLATLNHEVRDILERQAEERLVTIICDQQTLNHPYVRVSVTHLKRLLLNIAGNAVKYNRQGGYVRLVCREVEPADGVPVYEYTIADNGIGMSEEFQQHLYEPFCREEQQVEGASSGTGLGAPIAKQLVELMGGTMSFTSVLGQGTTFTIRLPFEKCKRSEIPQAVRVDGGDGDALQGLRVLLVEDNDLNAEIAQFTLSRAGAVVTHAKDGESAVEMFTASAPHEYDVVLMDIMMPGIDGLEATRQIRALDREDAATTPIIAVSANAFADDRRLSREAGMNAHLSKPVSSQELIEALAHIAADAL</sequence>
<name>A0A174DGX0_9ACTN</name>
<dbReference type="Gene3D" id="1.10.287.130">
    <property type="match status" value="1"/>
</dbReference>
<keyword evidence="4 8" id="KW-0597">Phosphoprotein</keyword>
<dbReference type="InterPro" id="IPR004358">
    <property type="entry name" value="Sig_transdc_His_kin-like_C"/>
</dbReference>
<feature type="transmembrane region" description="Helical" evidence="9">
    <location>
        <begin position="20"/>
        <end position="41"/>
    </location>
</feature>
<evidence type="ECO:0000256" key="2">
    <source>
        <dbReference type="ARBA" id="ARBA00004236"/>
    </source>
</evidence>
<dbReference type="Pfam" id="PF00072">
    <property type="entry name" value="Response_reg"/>
    <property type="match status" value="1"/>
</dbReference>
<dbReference type="Gene3D" id="3.30.565.10">
    <property type="entry name" value="Histidine kinase-like ATPase, C-terminal domain"/>
    <property type="match status" value="1"/>
</dbReference>
<keyword evidence="9" id="KW-0472">Membrane</keyword>
<dbReference type="PANTHER" id="PTHR43047:SF64">
    <property type="entry name" value="HISTIDINE KINASE CONTAINING CHEY-HOMOLOGOUS RECEIVER DOMAIN AND PAS DOMAIN-RELATED"/>
    <property type="match status" value="1"/>
</dbReference>
<dbReference type="SUPFAM" id="SSF47384">
    <property type="entry name" value="Homodimeric domain of signal transducing histidine kinase"/>
    <property type="match status" value="1"/>
</dbReference>
<dbReference type="InterPro" id="IPR005467">
    <property type="entry name" value="His_kinase_dom"/>
</dbReference>
<feature type="modified residue" description="4-aspartylphosphate" evidence="8">
    <location>
        <position position="657"/>
    </location>
</feature>
<dbReference type="Gene3D" id="3.40.50.2300">
    <property type="match status" value="1"/>
</dbReference>
<comment type="catalytic activity">
    <reaction evidence="1">
        <text>ATP + protein L-histidine = ADP + protein N-phospho-L-histidine.</text>
        <dbReference type="EC" id="2.7.13.3"/>
    </reaction>
</comment>
<dbReference type="AlphaFoldDB" id="A0A174DGX0"/>
<keyword evidence="9" id="KW-0812">Transmembrane</keyword>
<evidence type="ECO:0000256" key="4">
    <source>
        <dbReference type="ARBA" id="ARBA00022553"/>
    </source>
</evidence>
<evidence type="ECO:0000259" key="10">
    <source>
        <dbReference type="PROSITE" id="PS50109"/>
    </source>
</evidence>
<dbReference type="Pfam" id="PF00512">
    <property type="entry name" value="HisKA"/>
    <property type="match status" value="1"/>
</dbReference>
<dbReference type="PANTHER" id="PTHR43047">
    <property type="entry name" value="TWO-COMPONENT HISTIDINE PROTEIN KINASE"/>
    <property type="match status" value="1"/>
</dbReference>